<dbReference type="SUPFAM" id="SSF52799">
    <property type="entry name" value="(Phosphotyrosine protein) phosphatases II"/>
    <property type="match status" value="1"/>
</dbReference>
<dbReference type="GO" id="GO:0019901">
    <property type="term" value="F:protein kinase binding"/>
    <property type="evidence" value="ECO:0007669"/>
    <property type="project" value="TreeGrafter"/>
</dbReference>
<gene>
    <name evidence="8" type="ORF">A3Q56_02576</name>
</gene>
<evidence type="ECO:0000256" key="4">
    <source>
        <dbReference type="ARBA" id="ARBA00022801"/>
    </source>
</evidence>
<dbReference type="GO" id="GO:0070373">
    <property type="term" value="P:negative regulation of ERK1 and ERK2 cascade"/>
    <property type="evidence" value="ECO:0007669"/>
    <property type="project" value="TreeGrafter"/>
</dbReference>
<dbReference type="PROSITE" id="PS50055">
    <property type="entry name" value="TYR_PHOSPHATASE_PTP"/>
    <property type="match status" value="1"/>
</dbReference>
<evidence type="ECO:0000313" key="8">
    <source>
        <dbReference type="EMBL" id="OAF69685.1"/>
    </source>
</evidence>
<dbReference type="PANTHER" id="PTHR46047:SF3">
    <property type="entry name" value="TYROSINE-PROTEIN PHOSPHATASE NON-RECEPTOR TYPE 61F"/>
    <property type="match status" value="1"/>
</dbReference>
<dbReference type="Proteomes" id="UP000078046">
    <property type="component" value="Unassembled WGS sequence"/>
</dbReference>
<evidence type="ECO:0000256" key="3">
    <source>
        <dbReference type="ARBA" id="ARBA00022553"/>
    </source>
</evidence>
<dbReference type="AlphaFoldDB" id="A0A177B5Z1"/>
<keyword evidence="5" id="KW-0904">Protein phosphatase</keyword>
<comment type="caution">
    <text evidence="8">The sequence shown here is derived from an EMBL/GenBank/DDBJ whole genome shotgun (WGS) entry which is preliminary data.</text>
</comment>
<dbReference type="GO" id="GO:0005634">
    <property type="term" value="C:nucleus"/>
    <property type="evidence" value="ECO:0007669"/>
    <property type="project" value="TreeGrafter"/>
</dbReference>
<keyword evidence="3" id="KW-0597">Phosphoprotein</keyword>
<name>A0A177B5Z1_9BILA</name>
<accession>A0A177B5Z1</accession>
<evidence type="ECO:0000256" key="1">
    <source>
        <dbReference type="ARBA" id="ARBA00004308"/>
    </source>
</evidence>
<feature type="non-terminal residue" evidence="8">
    <location>
        <position position="444"/>
    </location>
</feature>
<dbReference type="InterPro" id="IPR029021">
    <property type="entry name" value="Prot-tyrosine_phosphatase-like"/>
</dbReference>
<comment type="subcellular location">
    <subcellularLocation>
        <location evidence="1">Endomembrane system</location>
    </subcellularLocation>
</comment>
<evidence type="ECO:0000259" key="7">
    <source>
        <dbReference type="PROSITE" id="PS50055"/>
    </source>
</evidence>
<dbReference type="GO" id="GO:0004726">
    <property type="term" value="F:non-membrane spanning protein tyrosine phosphatase activity"/>
    <property type="evidence" value="ECO:0007669"/>
    <property type="project" value="TreeGrafter"/>
</dbReference>
<dbReference type="Gene3D" id="3.90.190.10">
    <property type="entry name" value="Protein tyrosine phosphatase superfamily"/>
    <property type="match status" value="1"/>
</dbReference>
<dbReference type="GO" id="GO:0012505">
    <property type="term" value="C:endomembrane system"/>
    <property type="evidence" value="ECO:0007669"/>
    <property type="project" value="UniProtKB-SubCell"/>
</dbReference>
<keyword evidence="4" id="KW-0378">Hydrolase</keyword>
<evidence type="ECO:0000256" key="2">
    <source>
        <dbReference type="ARBA" id="ARBA00013064"/>
    </source>
</evidence>
<evidence type="ECO:0000256" key="6">
    <source>
        <dbReference type="ARBA" id="ARBA00023136"/>
    </source>
</evidence>
<dbReference type="SMART" id="SM00194">
    <property type="entry name" value="PTPc"/>
    <property type="match status" value="1"/>
</dbReference>
<feature type="domain" description="Tyrosine-protein phosphatase" evidence="7">
    <location>
        <begin position="318"/>
        <end position="444"/>
    </location>
</feature>
<dbReference type="PANTHER" id="PTHR46047">
    <property type="entry name" value="TYROSINE-PROTEIN PHOSPHATASE NON-RECEPTOR TYPE 61F"/>
    <property type="match status" value="1"/>
</dbReference>
<dbReference type="GO" id="GO:0005737">
    <property type="term" value="C:cytoplasm"/>
    <property type="evidence" value="ECO:0007669"/>
    <property type="project" value="TreeGrafter"/>
</dbReference>
<proteinExistence type="predicted"/>
<evidence type="ECO:0000313" key="9">
    <source>
        <dbReference type="Proteomes" id="UP000078046"/>
    </source>
</evidence>
<keyword evidence="6" id="KW-0472">Membrane</keyword>
<dbReference type="OrthoDB" id="10057603at2759"/>
<reference evidence="8 9" key="1">
    <citation type="submission" date="2016-04" db="EMBL/GenBank/DDBJ databases">
        <title>The genome of Intoshia linei affirms orthonectids as highly simplified spiralians.</title>
        <authorList>
            <person name="Mikhailov K.V."/>
            <person name="Slusarev G.S."/>
            <person name="Nikitin M.A."/>
            <person name="Logacheva M.D."/>
            <person name="Penin A."/>
            <person name="Aleoshin V."/>
            <person name="Panchin Y.V."/>
        </authorList>
    </citation>
    <scope>NUCLEOTIDE SEQUENCE [LARGE SCALE GENOMIC DNA]</scope>
    <source>
        <strain evidence="8">Intl2013</strain>
        <tissue evidence="8">Whole animal</tissue>
    </source>
</reference>
<dbReference type="InterPro" id="IPR000242">
    <property type="entry name" value="PTP_cat"/>
</dbReference>
<dbReference type="EMBL" id="LWCA01000243">
    <property type="protein sequence ID" value="OAF69685.1"/>
    <property type="molecule type" value="Genomic_DNA"/>
</dbReference>
<protein>
    <recommendedName>
        <fullName evidence="2">protein-tyrosine-phosphatase</fullName>
        <ecNumber evidence="2">3.1.3.48</ecNumber>
    </recommendedName>
</protein>
<dbReference type="EC" id="3.1.3.48" evidence="2"/>
<keyword evidence="9" id="KW-1185">Reference proteome</keyword>
<sequence length="444" mass="52307">MENEQNNLNQNLNDAKDVEIIENGKVDTQDKIDSEEDTQIENTVDIIENEAELKSHVQSHVLDWQHVVSQLDGNHEECNDEFDHNECSDEFYESDTDEFDAVCLDEFNIDNSIEFDDIQNSIKTNVEIDFFKKINSKNEDTGVSPLETTAEKRKKGNSHFESAYDIYKSKISKGNNQQNVYQNSIDISYKNDNTQNSDKLSNTKILLNHSQKTGDDNDQNESQIFKHHVDEYYSNLNKENPCSEEEEEKFFDINPPSKYLDDCLFNNIFTFYKSTLNEYQEIEKSDGWNDYYQNACDLSRENTKCFTFNESLKHKKCNRYSAILPYDHNIVTVIMNNIDYFNASRVWLEGYPSNYIMTQGPLKYTTPHFWACVWEQHTRIIVMLTRTVERNMTKCYQYYPTLDSPILDINEIYKNNNIPLIIKLKKETEENDYIIRHFTMTNTK</sequence>
<organism evidence="8 9">
    <name type="scientific">Intoshia linei</name>
    <dbReference type="NCBI Taxonomy" id="1819745"/>
    <lineage>
        <taxon>Eukaryota</taxon>
        <taxon>Metazoa</taxon>
        <taxon>Spiralia</taxon>
        <taxon>Lophotrochozoa</taxon>
        <taxon>Mesozoa</taxon>
        <taxon>Orthonectida</taxon>
        <taxon>Rhopaluridae</taxon>
        <taxon>Intoshia</taxon>
    </lineage>
</organism>
<evidence type="ECO:0000256" key="5">
    <source>
        <dbReference type="ARBA" id="ARBA00022912"/>
    </source>
</evidence>
<dbReference type="InterPro" id="IPR051985">
    <property type="entry name" value="NR_tyrosine_phosphatase"/>
</dbReference>
<dbReference type="Pfam" id="PF00102">
    <property type="entry name" value="Y_phosphatase"/>
    <property type="match status" value="1"/>
</dbReference>
<dbReference type="GO" id="GO:0046426">
    <property type="term" value="P:negative regulation of receptor signaling pathway via JAK-STAT"/>
    <property type="evidence" value="ECO:0007669"/>
    <property type="project" value="TreeGrafter"/>
</dbReference>